<evidence type="ECO:0000313" key="2">
    <source>
        <dbReference type="Proteomes" id="UP000828390"/>
    </source>
</evidence>
<sequence length="83" mass="9278">MDKPHLKFNVDEKSITIDHRPTHVVPSADTRPSAVTSCKGQTVTIIDCSSASGVQIPPFFIFPGKRMNPDHLNWSIGWSQWNC</sequence>
<evidence type="ECO:0000313" key="1">
    <source>
        <dbReference type="EMBL" id="KAH3775393.1"/>
    </source>
</evidence>
<dbReference type="AlphaFoldDB" id="A0A9D4E9S6"/>
<proteinExistence type="predicted"/>
<dbReference type="Proteomes" id="UP000828390">
    <property type="component" value="Unassembled WGS sequence"/>
</dbReference>
<protein>
    <submittedName>
        <fullName evidence="1">Uncharacterized protein</fullName>
    </submittedName>
</protein>
<gene>
    <name evidence="1" type="ORF">DPMN_176795</name>
</gene>
<keyword evidence="2" id="KW-1185">Reference proteome</keyword>
<comment type="caution">
    <text evidence="1">The sequence shown here is derived from an EMBL/GenBank/DDBJ whole genome shotgun (WGS) entry which is preliminary data.</text>
</comment>
<dbReference type="EMBL" id="JAIWYP010000009">
    <property type="protein sequence ID" value="KAH3775393.1"/>
    <property type="molecule type" value="Genomic_DNA"/>
</dbReference>
<organism evidence="1 2">
    <name type="scientific">Dreissena polymorpha</name>
    <name type="common">Zebra mussel</name>
    <name type="synonym">Mytilus polymorpha</name>
    <dbReference type="NCBI Taxonomy" id="45954"/>
    <lineage>
        <taxon>Eukaryota</taxon>
        <taxon>Metazoa</taxon>
        <taxon>Spiralia</taxon>
        <taxon>Lophotrochozoa</taxon>
        <taxon>Mollusca</taxon>
        <taxon>Bivalvia</taxon>
        <taxon>Autobranchia</taxon>
        <taxon>Heteroconchia</taxon>
        <taxon>Euheterodonta</taxon>
        <taxon>Imparidentia</taxon>
        <taxon>Neoheterodontei</taxon>
        <taxon>Myida</taxon>
        <taxon>Dreissenoidea</taxon>
        <taxon>Dreissenidae</taxon>
        <taxon>Dreissena</taxon>
    </lineage>
</organism>
<accession>A0A9D4E9S6</accession>
<reference evidence="1" key="2">
    <citation type="submission" date="2020-11" db="EMBL/GenBank/DDBJ databases">
        <authorList>
            <person name="McCartney M.A."/>
            <person name="Auch B."/>
            <person name="Kono T."/>
            <person name="Mallez S."/>
            <person name="Becker A."/>
            <person name="Gohl D.M."/>
            <person name="Silverstein K.A.T."/>
            <person name="Koren S."/>
            <person name="Bechman K.B."/>
            <person name="Herman A."/>
            <person name="Abrahante J.E."/>
            <person name="Garbe J."/>
        </authorList>
    </citation>
    <scope>NUCLEOTIDE SEQUENCE</scope>
    <source>
        <strain evidence="1">Duluth1</strain>
        <tissue evidence="1">Whole animal</tissue>
    </source>
</reference>
<name>A0A9D4E9S6_DREPO</name>
<reference evidence="1" key="1">
    <citation type="journal article" date="2019" name="bioRxiv">
        <title>The Genome of the Zebra Mussel, Dreissena polymorpha: A Resource for Invasive Species Research.</title>
        <authorList>
            <person name="McCartney M.A."/>
            <person name="Auch B."/>
            <person name="Kono T."/>
            <person name="Mallez S."/>
            <person name="Zhang Y."/>
            <person name="Obille A."/>
            <person name="Becker A."/>
            <person name="Abrahante J.E."/>
            <person name="Garbe J."/>
            <person name="Badalamenti J.P."/>
            <person name="Herman A."/>
            <person name="Mangelson H."/>
            <person name="Liachko I."/>
            <person name="Sullivan S."/>
            <person name="Sone E.D."/>
            <person name="Koren S."/>
            <person name="Silverstein K.A.T."/>
            <person name="Beckman K.B."/>
            <person name="Gohl D.M."/>
        </authorList>
    </citation>
    <scope>NUCLEOTIDE SEQUENCE</scope>
    <source>
        <strain evidence="1">Duluth1</strain>
        <tissue evidence="1">Whole animal</tissue>
    </source>
</reference>